<dbReference type="OrthoDB" id="7777654at2759"/>
<protein>
    <submittedName>
        <fullName evidence="4">Uncharacterized protein LOC34623848</fullName>
    </submittedName>
</protein>
<feature type="region of interest" description="Disordered" evidence="1">
    <location>
        <begin position="36"/>
        <end position="115"/>
    </location>
</feature>
<dbReference type="SUPFAM" id="SSF46938">
    <property type="entry name" value="CRAL/TRIO N-terminal domain"/>
    <property type="match status" value="1"/>
</dbReference>
<dbReference type="InterPro" id="IPR036865">
    <property type="entry name" value="CRAL-TRIO_dom_sf"/>
</dbReference>
<evidence type="ECO:0000256" key="1">
    <source>
        <dbReference type="SAM" id="MobiDB-lite"/>
    </source>
</evidence>
<evidence type="ECO:0000313" key="3">
    <source>
        <dbReference type="Proteomes" id="UP000515125"/>
    </source>
</evidence>
<evidence type="ECO:0000259" key="2">
    <source>
        <dbReference type="PROSITE" id="PS50191"/>
    </source>
</evidence>
<reference evidence="4" key="1">
    <citation type="submission" date="2025-08" db="UniProtKB">
        <authorList>
            <consortium name="RefSeq"/>
        </authorList>
    </citation>
    <scope>IDENTIFICATION</scope>
</reference>
<dbReference type="SMART" id="SM00516">
    <property type="entry name" value="SEC14"/>
    <property type="match status" value="1"/>
</dbReference>
<proteinExistence type="predicted"/>
<dbReference type="RefSeq" id="XP_026190824.1">
    <property type="nucleotide sequence ID" value="XM_026335039.1"/>
</dbReference>
<dbReference type="PANTHER" id="PTHR46818">
    <property type="entry name" value="DOMAIN-CONTAINING PROTEIN, PUTATIVE-RELATED"/>
    <property type="match status" value="1"/>
</dbReference>
<dbReference type="Gene3D" id="3.40.525.10">
    <property type="entry name" value="CRAL-TRIO lipid binding domain"/>
    <property type="match status" value="1"/>
</dbReference>
<dbReference type="PANTHER" id="PTHR46818:SF1">
    <property type="entry name" value="CHROMOSOME UNDETERMINED SCAFFOLD_125, WHOLE GENOME SHOTGUN SEQUENCE"/>
    <property type="match status" value="1"/>
</dbReference>
<name>A0A6P6RTF0_9EIME</name>
<dbReference type="PROSITE" id="PS50191">
    <property type="entry name" value="CRAL_TRIO"/>
    <property type="match status" value="1"/>
</dbReference>
<keyword evidence="3" id="KW-1185">Reference proteome</keyword>
<dbReference type="GeneID" id="34623848"/>
<dbReference type="AlphaFoldDB" id="A0A6P6RTF0"/>
<dbReference type="Pfam" id="PF00650">
    <property type="entry name" value="CRAL_TRIO"/>
    <property type="match status" value="1"/>
</dbReference>
<organism evidence="3 4">
    <name type="scientific">Cyclospora cayetanensis</name>
    <dbReference type="NCBI Taxonomy" id="88456"/>
    <lineage>
        <taxon>Eukaryota</taxon>
        <taxon>Sar</taxon>
        <taxon>Alveolata</taxon>
        <taxon>Apicomplexa</taxon>
        <taxon>Conoidasida</taxon>
        <taxon>Coccidia</taxon>
        <taxon>Eucoccidiorida</taxon>
        <taxon>Eimeriorina</taxon>
        <taxon>Eimeriidae</taxon>
        <taxon>Cyclospora</taxon>
    </lineage>
</organism>
<dbReference type="Proteomes" id="UP000515125">
    <property type="component" value="Unplaced"/>
</dbReference>
<dbReference type="CDD" id="cd00170">
    <property type="entry name" value="SEC14"/>
    <property type="match status" value="1"/>
</dbReference>
<accession>A0A6P6RTF0</accession>
<dbReference type="InterPro" id="IPR001251">
    <property type="entry name" value="CRAL-TRIO_dom"/>
</dbReference>
<dbReference type="InterPro" id="IPR036273">
    <property type="entry name" value="CRAL/TRIO_N_dom_sf"/>
</dbReference>
<gene>
    <name evidence="4" type="primary">LOC34623848</name>
</gene>
<feature type="compositionally biased region" description="Low complexity" evidence="1">
    <location>
        <begin position="92"/>
        <end position="106"/>
    </location>
</feature>
<feature type="non-terminal residue" evidence="4">
    <location>
        <position position="502"/>
    </location>
</feature>
<sequence length="502" mass="56376">MDSPTSCWNLQAATTVTSSSPELTRECEDKGLAVISSSHDLAPRTNVPLQEASRFTSSSRGAPPSKGISDGTETSHPTCGGAYQPISGNMNSGASSPPAAQASHAAGAKREHAKVLHGHGKYDEWAPLLDDVLPSKSPSLLLGQICFDVTTSDQRGSWLLPEELLVPQHCPTAEEQRDRQIFTNIPVTEEEQQAIDQIVLQLLEKHNEEDDATSSACKLSHGLRGLQHAWLEQLVLRYLYSCSFDRQKTVDLLISTLAFRTQQLPVLESEVYSELRNVGACYWHGRDRKMRPLLVLSLQRLQQLQRESGSEEKVTRLVIFCLEFFLRYLCVAGVVESWSVLCDLNGTSISSFPLPLLLKLIQLIQGAYRGRLYRFYVLHAPRLFHFVARPLVASLPATTAKKVRVYTQLEEWYEERCMQFAAHQVEKKFGGTAPDVTEAWYPFRFYPGPFEPEASPQSSDLNSSFIRWESEKKMHVKVHPIVHTGVSLHASLLRKRKDEEHP</sequence>
<dbReference type="SUPFAM" id="SSF52087">
    <property type="entry name" value="CRAL/TRIO domain"/>
    <property type="match status" value="1"/>
</dbReference>
<evidence type="ECO:0000313" key="4">
    <source>
        <dbReference type="RefSeq" id="XP_026190824.1"/>
    </source>
</evidence>
<feature type="domain" description="CRAL-TRIO" evidence="2">
    <location>
        <begin position="271"/>
        <end position="437"/>
    </location>
</feature>